<name>A0A432ZXV3_9FUNG</name>
<keyword evidence="4 7" id="KW-0418">Kinase</keyword>
<evidence type="ECO:0000256" key="2">
    <source>
        <dbReference type="ARBA" id="ARBA00022679"/>
    </source>
</evidence>
<dbReference type="SMART" id="SM00220">
    <property type="entry name" value="S_TKc"/>
    <property type="match status" value="1"/>
</dbReference>
<dbReference type="PANTHER" id="PTHR24058">
    <property type="entry name" value="DUAL SPECIFICITY PROTEIN KINASE"/>
    <property type="match status" value="1"/>
</dbReference>
<keyword evidence="3" id="KW-0547">Nucleotide-binding</keyword>
<dbReference type="EMBL" id="RBNI01032692">
    <property type="protein sequence ID" value="RUO95327.1"/>
    <property type="molecule type" value="Genomic_DNA"/>
</dbReference>
<accession>A0A432ZXV3</accession>
<gene>
    <name evidence="7" type="ORF">BC936DRAFT_144444</name>
</gene>
<feature type="domain" description="Protein kinase" evidence="6">
    <location>
        <begin position="1"/>
        <end position="205"/>
    </location>
</feature>
<comment type="caution">
    <text evidence="7">The sequence shown here is derived from an EMBL/GenBank/DDBJ whole genome shotgun (WGS) entry which is preliminary data.</text>
</comment>
<dbReference type="Proteomes" id="UP000268093">
    <property type="component" value="Unassembled WGS sequence"/>
</dbReference>
<dbReference type="PROSITE" id="PS00108">
    <property type="entry name" value="PROTEIN_KINASE_ST"/>
    <property type="match status" value="1"/>
</dbReference>
<evidence type="ECO:0000313" key="8">
    <source>
        <dbReference type="Proteomes" id="UP000268093"/>
    </source>
</evidence>
<keyword evidence="1" id="KW-0723">Serine/threonine-protein kinase</keyword>
<evidence type="ECO:0000313" key="7">
    <source>
        <dbReference type="EMBL" id="RUO95327.1"/>
    </source>
</evidence>
<dbReference type="GO" id="GO:0004674">
    <property type="term" value="F:protein serine/threonine kinase activity"/>
    <property type="evidence" value="ECO:0007669"/>
    <property type="project" value="UniProtKB-KW"/>
</dbReference>
<sequence>MPTSMNLREVLKKFGKDVGINIKAVRIYAQQLFLSLSLLKKCNILHADIKPDNILVSESKNTLKLCDLGSASDAGENDITPYLVSRFYRSPEISVILGEVLDKRYHVYANLGRGVFSAVVKARDTQHGDVDKTDFGEYGESVQWSAQQYLMFRYADTLPVISDHRYKAGMKELHILKKLMEADPEGKKHVIRLIRHFEHKGHLCLVFESLRPLTLVPPPSLSSSLNMPTSMNLREVLKKF</sequence>
<dbReference type="InterPro" id="IPR000719">
    <property type="entry name" value="Prot_kinase_dom"/>
</dbReference>
<dbReference type="Gene3D" id="1.10.510.10">
    <property type="entry name" value="Transferase(Phosphotransferase) domain 1"/>
    <property type="match status" value="1"/>
</dbReference>
<dbReference type="InterPro" id="IPR011009">
    <property type="entry name" value="Kinase-like_dom_sf"/>
</dbReference>
<dbReference type="Pfam" id="PF00069">
    <property type="entry name" value="Pkinase"/>
    <property type="match status" value="1"/>
</dbReference>
<evidence type="ECO:0000259" key="6">
    <source>
        <dbReference type="PROSITE" id="PS50011"/>
    </source>
</evidence>
<evidence type="ECO:0000256" key="4">
    <source>
        <dbReference type="ARBA" id="ARBA00022777"/>
    </source>
</evidence>
<dbReference type="GO" id="GO:0005524">
    <property type="term" value="F:ATP binding"/>
    <property type="evidence" value="ECO:0007669"/>
    <property type="project" value="UniProtKB-KW"/>
</dbReference>
<reference evidence="7 8" key="1">
    <citation type="journal article" date="2018" name="New Phytol.">
        <title>Phylogenomics of Endogonaceae and evolution of mycorrhizas within Mucoromycota.</title>
        <authorList>
            <person name="Chang Y."/>
            <person name="Desiro A."/>
            <person name="Na H."/>
            <person name="Sandor L."/>
            <person name="Lipzen A."/>
            <person name="Clum A."/>
            <person name="Barry K."/>
            <person name="Grigoriev I.V."/>
            <person name="Martin F.M."/>
            <person name="Stajich J.E."/>
            <person name="Smith M.E."/>
            <person name="Bonito G."/>
            <person name="Spatafora J.W."/>
        </authorList>
    </citation>
    <scope>NUCLEOTIDE SEQUENCE [LARGE SCALE GENOMIC DNA]</scope>
    <source>
        <strain evidence="7 8">GMNB39</strain>
    </source>
</reference>
<dbReference type="SUPFAM" id="SSF56112">
    <property type="entry name" value="Protein kinase-like (PK-like)"/>
    <property type="match status" value="2"/>
</dbReference>
<evidence type="ECO:0000256" key="5">
    <source>
        <dbReference type="ARBA" id="ARBA00022840"/>
    </source>
</evidence>
<dbReference type="OrthoDB" id="10252171at2759"/>
<evidence type="ECO:0000256" key="3">
    <source>
        <dbReference type="ARBA" id="ARBA00022741"/>
    </source>
</evidence>
<keyword evidence="2" id="KW-0808">Transferase</keyword>
<dbReference type="InterPro" id="IPR050494">
    <property type="entry name" value="Ser_Thr_dual-spec_kinase"/>
</dbReference>
<keyword evidence="8" id="KW-1185">Reference proteome</keyword>
<dbReference type="PANTHER" id="PTHR24058:SF103">
    <property type="entry name" value="SERINE_THREONINE-PROTEIN KINASE PRP4 HOMOLOG"/>
    <property type="match status" value="1"/>
</dbReference>
<dbReference type="Gene3D" id="3.30.200.20">
    <property type="entry name" value="Phosphorylase Kinase, domain 1"/>
    <property type="match status" value="2"/>
</dbReference>
<feature type="non-terminal residue" evidence="7">
    <location>
        <position position="240"/>
    </location>
</feature>
<keyword evidence="5" id="KW-0067">ATP-binding</keyword>
<evidence type="ECO:0000256" key="1">
    <source>
        <dbReference type="ARBA" id="ARBA00022527"/>
    </source>
</evidence>
<dbReference type="AlphaFoldDB" id="A0A432ZXV3"/>
<organism evidence="7 8">
    <name type="scientific">Jimgerdemannia flammicorona</name>
    <dbReference type="NCBI Taxonomy" id="994334"/>
    <lineage>
        <taxon>Eukaryota</taxon>
        <taxon>Fungi</taxon>
        <taxon>Fungi incertae sedis</taxon>
        <taxon>Mucoromycota</taxon>
        <taxon>Mucoromycotina</taxon>
        <taxon>Endogonomycetes</taxon>
        <taxon>Endogonales</taxon>
        <taxon>Endogonaceae</taxon>
        <taxon>Jimgerdemannia</taxon>
    </lineage>
</organism>
<proteinExistence type="predicted"/>
<protein>
    <submittedName>
        <fullName evidence="7">Kinase-like domain-containing protein</fullName>
    </submittedName>
</protein>
<dbReference type="PROSITE" id="PS50011">
    <property type="entry name" value="PROTEIN_KINASE_DOM"/>
    <property type="match status" value="1"/>
</dbReference>
<dbReference type="InterPro" id="IPR008271">
    <property type="entry name" value="Ser/Thr_kinase_AS"/>
</dbReference>